<feature type="region of interest" description="Disordered" evidence="1">
    <location>
        <begin position="1"/>
        <end position="21"/>
    </location>
</feature>
<accession>A0A0B1PGE7</accession>
<organism evidence="2 3">
    <name type="scientific">Uncinula necator</name>
    <name type="common">Grape powdery mildew</name>
    <dbReference type="NCBI Taxonomy" id="52586"/>
    <lineage>
        <taxon>Eukaryota</taxon>
        <taxon>Fungi</taxon>
        <taxon>Dikarya</taxon>
        <taxon>Ascomycota</taxon>
        <taxon>Pezizomycotina</taxon>
        <taxon>Leotiomycetes</taxon>
        <taxon>Erysiphales</taxon>
        <taxon>Erysiphaceae</taxon>
        <taxon>Erysiphe</taxon>
    </lineage>
</organism>
<dbReference type="HOGENOM" id="CLU_036637_0_0_1"/>
<proteinExistence type="predicted"/>
<evidence type="ECO:0000313" key="3">
    <source>
        <dbReference type="Proteomes" id="UP000030854"/>
    </source>
</evidence>
<comment type="caution">
    <text evidence="2">The sequence shown here is derived from an EMBL/GenBank/DDBJ whole genome shotgun (WGS) entry which is preliminary data.</text>
</comment>
<keyword evidence="3" id="KW-1185">Reference proteome</keyword>
<dbReference type="AlphaFoldDB" id="A0A0B1PGE7"/>
<evidence type="ECO:0000313" key="2">
    <source>
        <dbReference type="EMBL" id="KHJ36310.1"/>
    </source>
</evidence>
<protein>
    <submittedName>
        <fullName evidence="2">Uncharacterized protein</fullName>
    </submittedName>
</protein>
<gene>
    <name evidence="2" type="ORF">EV44_g2775</name>
</gene>
<dbReference type="STRING" id="52586.A0A0B1PGE7"/>
<evidence type="ECO:0000256" key="1">
    <source>
        <dbReference type="SAM" id="MobiDB-lite"/>
    </source>
</evidence>
<feature type="region of interest" description="Disordered" evidence="1">
    <location>
        <begin position="219"/>
        <end position="241"/>
    </location>
</feature>
<name>A0A0B1PGE7_UNCNE</name>
<sequence length="290" mass="32364">MLTNKSLSKKRYRQEAEQHAMGFGERRMKRQNSAYVQQKSPILNLHSLSSYATNLNCPSSCAISLTSGESDVMSSYAQSAICVPPQLSPQSTISLLHSSPIISPLDNEETSHSLYMTQDSESEIYDTIYLSPGSIYNEISISTCNRIPTPIYSSFNLFEKADISNIKTIDVSGERLIKRANRATILHSPIKEEHMSPSIIVAGLNEMQVSEEKLIQLKEREKETKSTSLQSKSDLDTSMCASEGQNSENIKKIFCMGYRSNCEKCKMKVPGHFSHVILSKCDQKESLLSA</sequence>
<reference evidence="2 3" key="1">
    <citation type="journal article" date="2014" name="BMC Genomics">
        <title>Adaptive genomic structural variation in the grape powdery mildew pathogen, Erysiphe necator.</title>
        <authorList>
            <person name="Jones L."/>
            <person name="Riaz S."/>
            <person name="Morales-Cruz A."/>
            <person name="Amrine K.C."/>
            <person name="McGuire B."/>
            <person name="Gubler W.D."/>
            <person name="Walker M.A."/>
            <person name="Cantu D."/>
        </authorList>
    </citation>
    <scope>NUCLEOTIDE SEQUENCE [LARGE SCALE GENOMIC DNA]</scope>
    <source>
        <strain evidence="3">c</strain>
    </source>
</reference>
<dbReference type="Proteomes" id="UP000030854">
    <property type="component" value="Unassembled WGS sequence"/>
</dbReference>
<dbReference type="EMBL" id="JNVN01000075">
    <property type="protein sequence ID" value="KHJ36310.1"/>
    <property type="molecule type" value="Genomic_DNA"/>
</dbReference>